<evidence type="ECO:0000256" key="2">
    <source>
        <dbReference type="ARBA" id="ARBA00023134"/>
    </source>
</evidence>
<dbReference type="Pfam" id="PF00071">
    <property type="entry name" value="Ras"/>
    <property type="match status" value="1"/>
</dbReference>
<organism evidence="3 4">
    <name type="scientific">Oesophagostomum dentatum</name>
    <name type="common">Nodular worm</name>
    <dbReference type="NCBI Taxonomy" id="61180"/>
    <lineage>
        <taxon>Eukaryota</taxon>
        <taxon>Metazoa</taxon>
        <taxon>Ecdysozoa</taxon>
        <taxon>Nematoda</taxon>
        <taxon>Chromadorea</taxon>
        <taxon>Rhabditida</taxon>
        <taxon>Rhabditina</taxon>
        <taxon>Rhabditomorpha</taxon>
        <taxon>Strongyloidea</taxon>
        <taxon>Strongylidae</taxon>
        <taxon>Oesophagostomum</taxon>
    </lineage>
</organism>
<name>A0A0B1SKW5_OESDE</name>
<dbReference type="AlphaFoldDB" id="A0A0B1SKW5"/>
<keyword evidence="1" id="KW-0547">Nucleotide-binding</keyword>
<dbReference type="GO" id="GO:0003924">
    <property type="term" value="F:GTPase activity"/>
    <property type="evidence" value="ECO:0007669"/>
    <property type="project" value="InterPro"/>
</dbReference>
<feature type="non-terminal residue" evidence="3">
    <location>
        <position position="1"/>
    </location>
</feature>
<dbReference type="CDD" id="cd00154">
    <property type="entry name" value="Rab"/>
    <property type="match status" value="1"/>
</dbReference>
<dbReference type="PRINTS" id="PR00449">
    <property type="entry name" value="RASTRNSFRMNG"/>
</dbReference>
<dbReference type="FunFam" id="3.40.50.300:FF:001447">
    <property type="entry name" value="Ras-related protein Rab-1B"/>
    <property type="match status" value="1"/>
</dbReference>
<evidence type="ECO:0000313" key="4">
    <source>
        <dbReference type="Proteomes" id="UP000053660"/>
    </source>
</evidence>
<evidence type="ECO:0000256" key="1">
    <source>
        <dbReference type="ARBA" id="ARBA00022741"/>
    </source>
</evidence>
<dbReference type="InterPro" id="IPR001806">
    <property type="entry name" value="Small_GTPase"/>
</dbReference>
<dbReference type="InterPro" id="IPR027417">
    <property type="entry name" value="P-loop_NTPase"/>
</dbReference>
<evidence type="ECO:0000313" key="3">
    <source>
        <dbReference type="EMBL" id="KHJ84531.1"/>
    </source>
</evidence>
<dbReference type="SMART" id="SM00173">
    <property type="entry name" value="RAS"/>
    <property type="match status" value="1"/>
</dbReference>
<keyword evidence="4" id="KW-1185">Reference proteome</keyword>
<sequence length="151" mass="17141">LPYLYLCRFCYNRLKPLFNATIGVDFTVKTIKVGNRVVALQLWDTAGQERFRSITKQYFRKADGVLLLFDVTSEQSFLNVRNWIDSVKAGVDETTVMALVGNKVDLFGNDSTRSSVYRAGKKLADEFGMPFYETSAYTGYGIDHCMKTMAE</sequence>
<dbReference type="PROSITE" id="PS51421">
    <property type="entry name" value="RAS"/>
    <property type="match status" value="1"/>
</dbReference>
<dbReference type="PROSITE" id="PS51419">
    <property type="entry name" value="RAB"/>
    <property type="match status" value="1"/>
</dbReference>
<reference evidence="3 4" key="1">
    <citation type="submission" date="2014-03" db="EMBL/GenBank/DDBJ databases">
        <title>Draft genome of the hookworm Oesophagostomum dentatum.</title>
        <authorList>
            <person name="Mitreva M."/>
        </authorList>
    </citation>
    <scope>NUCLEOTIDE SEQUENCE [LARGE SCALE GENOMIC DNA]</scope>
    <source>
        <strain evidence="3 4">OD-Hann</strain>
    </source>
</reference>
<dbReference type="OrthoDB" id="9989112at2759"/>
<gene>
    <name evidence="3" type="ORF">OESDEN_15753</name>
</gene>
<dbReference type="PANTHER" id="PTHR47977">
    <property type="entry name" value="RAS-RELATED PROTEIN RAB"/>
    <property type="match status" value="1"/>
</dbReference>
<dbReference type="EMBL" id="KN568073">
    <property type="protein sequence ID" value="KHJ84531.1"/>
    <property type="molecule type" value="Genomic_DNA"/>
</dbReference>
<dbReference type="Proteomes" id="UP000053660">
    <property type="component" value="Unassembled WGS sequence"/>
</dbReference>
<accession>A0A0B1SKW5</accession>
<keyword evidence="2" id="KW-0342">GTP-binding</keyword>
<protein>
    <submittedName>
        <fullName evidence="3">Ras family protein</fullName>
    </submittedName>
</protein>
<dbReference type="NCBIfam" id="TIGR00231">
    <property type="entry name" value="small_GTP"/>
    <property type="match status" value="1"/>
</dbReference>
<proteinExistence type="predicted"/>
<dbReference type="SUPFAM" id="SSF52540">
    <property type="entry name" value="P-loop containing nucleoside triphosphate hydrolases"/>
    <property type="match status" value="1"/>
</dbReference>
<dbReference type="SMART" id="SM00175">
    <property type="entry name" value="RAB"/>
    <property type="match status" value="1"/>
</dbReference>
<dbReference type="GO" id="GO:0005525">
    <property type="term" value="F:GTP binding"/>
    <property type="evidence" value="ECO:0007669"/>
    <property type="project" value="UniProtKB-KW"/>
</dbReference>
<dbReference type="InterPro" id="IPR005225">
    <property type="entry name" value="Small_GTP-bd"/>
</dbReference>
<dbReference type="Gene3D" id="3.40.50.300">
    <property type="entry name" value="P-loop containing nucleotide triphosphate hydrolases"/>
    <property type="match status" value="1"/>
</dbReference>
<dbReference type="InterPro" id="IPR050227">
    <property type="entry name" value="Rab"/>
</dbReference>
<dbReference type="SMART" id="SM00174">
    <property type="entry name" value="RHO"/>
    <property type="match status" value="1"/>
</dbReference>